<accession>A0ABR4CXU4</accession>
<comment type="caution">
    <text evidence="2">The sequence shown here is derived from an EMBL/GenBank/DDBJ whole genome shotgun (WGS) entry which is preliminary data.</text>
</comment>
<feature type="compositionally biased region" description="Basic and acidic residues" evidence="1">
    <location>
        <begin position="22"/>
        <end position="32"/>
    </location>
</feature>
<feature type="compositionally biased region" description="Basic residues" evidence="1">
    <location>
        <begin position="1"/>
        <end position="21"/>
    </location>
</feature>
<feature type="region of interest" description="Disordered" evidence="1">
    <location>
        <begin position="1"/>
        <end position="39"/>
    </location>
</feature>
<evidence type="ECO:0000256" key="1">
    <source>
        <dbReference type="SAM" id="MobiDB-lite"/>
    </source>
</evidence>
<evidence type="ECO:0008006" key="4">
    <source>
        <dbReference type="Google" id="ProtNLM"/>
    </source>
</evidence>
<sequence>MARRKGNHGKGKSSRKGSSKAHRGESAKHPQITDRLQNPSGKIYKQKELSFALQVNANRLYAEVQDRLSHADIAILRGDIPDVTSKTDLTRLLNIWLRILDKALFFNLIRRGIRKQDPLVVYEKVDDMHGACWSMGKRTYITLNRLPEYNQHGSIAQCFIGTLAHEMLHAFFHLYSCESCSHCKKRMGARKGGEGKLGHGPTWCNAIVKIQKALQLQLGWEVNTYHARSIAIEMRNSGWVPRDDQIERWELTEFDLEAMAEDEEDDEDNEWEDDEQQLFCLCTTM</sequence>
<keyword evidence="3" id="KW-1185">Reference proteome</keyword>
<gene>
    <name evidence="2" type="ORF">VTL71DRAFT_11205</name>
</gene>
<protein>
    <recommendedName>
        <fullName evidence="4">SprT-like domain-containing protein</fullName>
    </recommendedName>
</protein>
<evidence type="ECO:0000313" key="2">
    <source>
        <dbReference type="EMBL" id="KAL2073879.1"/>
    </source>
</evidence>
<evidence type="ECO:0000313" key="3">
    <source>
        <dbReference type="Proteomes" id="UP001595075"/>
    </source>
</evidence>
<reference evidence="2 3" key="1">
    <citation type="journal article" date="2024" name="Commun. Biol.">
        <title>Comparative genomic analysis of thermophilic fungi reveals convergent evolutionary adaptations and gene losses.</title>
        <authorList>
            <person name="Steindorff A.S."/>
            <person name="Aguilar-Pontes M.V."/>
            <person name="Robinson A.J."/>
            <person name="Andreopoulos B."/>
            <person name="LaButti K."/>
            <person name="Kuo A."/>
            <person name="Mondo S."/>
            <person name="Riley R."/>
            <person name="Otillar R."/>
            <person name="Haridas S."/>
            <person name="Lipzen A."/>
            <person name="Grimwood J."/>
            <person name="Schmutz J."/>
            <person name="Clum A."/>
            <person name="Reid I.D."/>
            <person name="Moisan M.C."/>
            <person name="Butler G."/>
            <person name="Nguyen T.T.M."/>
            <person name="Dewar K."/>
            <person name="Conant G."/>
            <person name="Drula E."/>
            <person name="Henrissat B."/>
            <person name="Hansel C."/>
            <person name="Singer S."/>
            <person name="Hutchinson M.I."/>
            <person name="de Vries R.P."/>
            <person name="Natvig D.O."/>
            <person name="Powell A.J."/>
            <person name="Tsang A."/>
            <person name="Grigoriev I.V."/>
        </authorList>
    </citation>
    <scope>NUCLEOTIDE SEQUENCE [LARGE SCALE GENOMIC DNA]</scope>
    <source>
        <strain evidence="2 3">CBS 494.80</strain>
    </source>
</reference>
<dbReference type="EMBL" id="JAZHXI010000003">
    <property type="protein sequence ID" value="KAL2073879.1"/>
    <property type="molecule type" value="Genomic_DNA"/>
</dbReference>
<dbReference type="Proteomes" id="UP001595075">
    <property type="component" value="Unassembled WGS sequence"/>
</dbReference>
<name>A0ABR4CXU4_9HELO</name>
<organism evidence="2 3">
    <name type="scientific">Oculimacula yallundae</name>
    <dbReference type="NCBI Taxonomy" id="86028"/>
    <lineage>
        <taxon>Eukaryota</taxon>
        <taxon>Fungi</taxon>
        <taxon>Dikarya</taxon>
        <taxon>Ascomycota</taxon>
        <taxon>Pezizomycotina</taxon>
        <taxon>Leotiomycetes</taxon>
        <taxon>Helotiales</taxon>
        <taxon>Ploettnerulaceae</taxon>
        <taxon>Oculimacula</taxon>
    </lineage>
</organism>
<proteinExistence type="predicted"/>